<keyword evidence="1" id="KW-0614">Plasmid</keyword>
<dbReference type="InterPro" id="IPR007332">
    <property type="entry name" value="DUF411"/>
</dbReference>
<name>A0A2R4VUQ3_9PROT</name>
<organism evidence="1 2">
    <name type="scientific">Azospirillum humicireducens</name>
    <dbReference type="NCBI Taxonomy" id="1226968"/>
    <lineage>
        <taxon>Bacteria</taxon>
        <taxon>Pseudomonadati</taxon>
        <taxon>Pseudomonadota</taxon>
        <taxon>Alphaproteobacteria</taxon>
        <taxon>Rhodospirillales</taxon>
        <taxon>Azospirillaceae</taxon>
        <taxon>Azospirillum</taxon>
    </lineage>
</organism>
<sequence length="167" mass="17191">MTMTRRTMVWGAAQGALMAVLTLGLGAVALPDMVRAAAPAPTPAGAAAVEVWKSTGCECCDGWVRHMRAAGFDVTVHTVDDMTPVKQAAGVPDELGSCHTARVGGYVLEGHVPAADVTRLLAERPQARGLSAPGMPQDAPGMDMGTGQPYQVVLFGGAGGPQVFARH</sequence>
<dbReference type="AlphaFoldDB" id="A0A2R4VUQ3"/>
<dbReference type="Proteomes" id="UP000077405">
    <property type="component" value="Plasmid pYZ4"/>
</dbReference>
<proteinExistence type="predicted"/>
<protein>
    <submittedName>
        <fullName evidence="1">CopG family transcriptional regulator</fullName>
    </submittedName>
</protein>
<keyword evidence="2" id="KW-1185">Reference proteome</keyword>
<dbReference type="PROSITE" id="PS51318">
    <property type="entry name" value="TAT"/>
    <property type="match status" value="1"/>
</dbReference>
<accession>A0A2R4VUQ3</accession>
<evidence type="ECO:0000313" key="2">
    <source>
        <dbReference type="Proteomes" id="UP000077405"/>
    </source>
</evidence>
<dbReference type="RefSeq" id="WP_108548443.1">
    <property type="nucleotide sequence ID" value="NZ_CP028905.1"/>
</dbReference>
<dbReference type="InterPro" id="IPR006311">
    <property type="entry name" value="TAT_signal"/>
</dbReference>
<dbReference type="KEGG" id="ahu:A6A40_24390"/>
<dbReference type="OrthoDB" id="14727at2"/>
<geneLocation type="plasmid" evidence="1 2">
    <name>pYZ4</name>
</geneLocation>
<gene>
    <name evidence="1" type="ORF">A6A40_24390</name>
</gene>
<reference evidence="1 2" key="1">
    <citation type="submission" date="2018-04" db="EMBL/GenBank/DDBJ databases">
        <title>Complete genome sequence of the nitrogen-fixing bacterium Azospirillum humicireducens type strain SgZ-5.</title>
        <authorList>
            <person name="Yu Z."/>
        </authorList>
    </citation>
    <scope>NUCLEOTIDE SEQUENCE [LARGE SCALE GENOMIC DNA]</scope>
    <source>
        <strain evidence="1 2">SgZ-5</strain>
        <plasmid evidence="1 2">pYZ4</plasmid>
    </source>
</reference>
<dbReference type="Pfam" id="PF04214">
    <property type="entry name" value="DUF411"/>
    <property type="match status" value="1"/>
</dbReference>
<dbReference type="EMBL" id="CP028905">
    <property type="protein sequence ID" value="AWB08169.1"/>
    <property type="molecule type" value="Genomic_DNA"/>
</dbReference>
<evidence type="ECO:0000313" key="1">
    <source>
        <dbReference type="EMBL" id="AWB08169.1"/>
    </source>
</evidence>